<reference evidence="2" key="1">
    <citation type="submission" date="2018-01" db="EMBL/GenBank/DDBJ databases">
        <authorList>
            <person name="Mao J.F."/>
        </authorList>
    </citation>
    <scope>NUCLEOTIDE SEQUENCE</scope>
    <source>
        <strain evidence="2">Huo1</strain>
        <tissue evidence="2">Leaf</tissue>
    </source>
</reference>
<evidence type="ECO:0000256" key="1">
    <source>
        <dbReference type="SAM" id="MobiDB-lite"/>
    </source>
</evidence>
<reference evidence="2" key="2">
    <citation type="submission" date="2020-08" db="EMBL/GenBank/DDBJ databases">
        <title>Plant Genome Project.</title>
        <authorList>
            <person name="Zhang R.-G."/>
        </authorList>
    </citation>
    <scope>NUCLEOTIDE SEQUENCE</scope>
    <source>
        <strain evidence="2">Huo1</strain>
        <tissue evidence="2">Leaf</tissue>
    </source>
</reference>
<sequence length="256" mass="29109">MLEICGEERLPYSIPHSLDSPKHIVSHLILPHLHHSFVRTPYIQLVFIFTFIEPTPMAAEKCVVCPFEAMDLLWFHQIVTSSKSPTKNISQISVIVSNQEISSSSPPVASSEMENKRQESEETTTTSTKSHSSSPTTITSMRKSRSLVDLELQEVKGFMDLGFVFKKHNLSSHVISLIPGLQRIKSQDDQDLEILDEEREEKLMMPYLSESWLVKLQDSPLILSLRISRVCNDSDKVKKHLKDWARTVAATVHQES</sequence>
<dbReference type="PANTHER" id="PTHR33785">
    <property type="entry name" value="OS06G0550800 PROTEIN"/>
    <property type="match status" value="1"/>
</dbReference>
<dbReference type="Proteomes" id="UP000298416">
    <property type="component" value="Unassembled WGS sequence"/>
</dbReference>
<comment type="caution">
    <text evidence="2">The sequence shown here is derived from an EMBL/GenBank/DDBJ whole genome shotgun (WGS) entry which is preliminary data.</text>
</comment>
<dbReference type="PANTHER" id="PTHR33785:SF2">
    <property type="entry name" value="DUF1685 DOMAIN-CONTAINING PROTEIN"/>
    <property type="match status" value="1"/>
</dbReference>
<feature type="compositionally biased region" description="Low complexity" evidence="1">
    <location>
        <begin position="123"/>
        <end position="140"/>
    </location>
</feature>
<proteinExistence type="predicted"/>
<protein>
    <submittedName>
        <fullName evidence="2">Uncharacterized protein</fullName>
    </submittedName>
</protein>
<dbReference type="AlphaFoldDB" id="A0A8X8XCK2"/>
<organism evidence="2">
    <name type="scientific">Salvia splendens</name>
    <name type="common">Scarlet sage</name>
    <dbReference type="NCBI Taxonomy" id="180675"/>
    <lineage>
        <taxon>Eukaryota</taxon>
        <taxon>Viridiplantae</taxon>
        <taxon>Streptophyta</taxon>
        <taxon>Embryophyta</taxon>
        <taxon>Tracheophyta</taxon>
        <taxon>Spermatophyta</taxon>
        <taxon>Magnoliopsida</taxon>
        <taxon>eudicotyledons</taxon>
        <taxon>Gunneridae</taxon>
        <taxon>Pentapetalae</taxon>
        <taxon>asterids</taxon>
        <taxon>lamiids</taxon>
        <taxon>Lamiales</taxon>
        <taxon>Lamiaceae</taxon>
        <taxon>Nepetoideae</taxon>
        <taxon>Mentheae</taxon>
        <taxon>Salviinae</taxon>
        <taxon>Salvia</taxon>
        <taxon>Salvia subgen. Calosphace</taxon>
        <taxon>core Calosphace</taxon>
    </lineage>
</organism>
<accession>A0A8X8XCK2</accession>
<feature type="region of interest" description="Disordered" evidence="1">
    <location>
        <begin position="102"/>
        <end position="140"/>
    </location>
</feature>
<name>A0A8X8XCK2_SALSN</name>
<evidence type="ECO:0000313" key="3">
    <source>
        <dbReference type="Proteomes" id="UP000298416"/>
    </source>
</evidence>
<dbReference type="EMBL" id="PNBA02000009">
    <property type="protein sequence ID" value="KAG6412050.1"/>
    <property type="molecule type" value="Genomic_DNA"/>
</dbReference>
<evidence type="ECO:0000313" key="2">
    <source>
        <dbReference type="EMBL" id="KAG6412050.1"/>
    </source>
</evidence>
<feature type="compositionally biased region" description="Low complexity" evidence="1">
    <location>
        <begin position="102"/>
        <end position="111"/>
    </location>
</feature>
<gene>
    <name evidence="2" type="ORF">SASPL_124712</name>
</gene>
<keyword evidence="3" id="KW-1185">Reference proteome</keyword>